<sequence length="71" mass="8139">MSNDEETNNLIVFCKTPRTRKEICDYLGLNSVTYAIQTYVNPLVEVGVIKLSIPDKPKSPKQLYYSGEREK</sequence>
<dbReference type="RefSeq" id="WP_055215025.1">
    <property type="nucleotide sequence ID" value="NZ_CYXO01000018.1"/>
</dbReference>
<gene>
    <name evidence="2" type="ORF">ERS852573_02554</name>
</gene>
<evidence type="ECO:0000259" key="1">
    <source>
        <dbReference type="Pfam" id="PF21247"/>
    </source>
</evidence>
<accession>A0A173V611</accession>
<dbReference type="InterPro" id="IPR049514">
    <property type="entry name" value="Fic-like_C"/>
</dbReference>
<organism evidence="2 3">
    <name type="scientific">Dorea longicatena</name>
    <dbReference type="NCBI Taxonomy" id="88431"/>
    <lineage>
        <taxon>Bacteria</taxon>
        <taxon>Bacillati</taxon>
        <taxon>Bacillota</taxon>
        <taxon>Clostridia</taxon>
        <taxon>Lachnospirales</taxon>
        <taxon>Lachnospiraceae</taxon>
        <taxon>Dorea</taxon>
    </lineage>
</organism>
<protein>
    <recommendedName>
        <fullName evidence="1">Filamentation induced by cAMP protein Fic-like C-terminal domain-containing protein</fullName>
    </recommendedName>
</protein>
<reference evidence="2 3" key="1">
    <citation type="submission" date="2015-09" db="EMBL/GenBank/DDBJ databases">
        <authorList>
            <consortium name="Pathogen Informatics"/>
        </authorList>
    </citation>
    <scope>NUCLEOTIDE SEQUENCE [LARGE SCALE GENOMIC DNA]</scope>
    <source>
        <strain evidence="2 3">2789STDY5834961</strain>
    </source>
</reference>
<evidence type="ECO:0000313" key="2">
    <source>
        <dbReference type="EMBL" id="CUN21677.1"/>
    </source>
</evidence>
<dbReference type="AlphaFoldDB" id="A0A173V611"/>
<feature type="domain" description="Filamentation induced by cAMP protein Fic-like C-terminal" evidence="1">
    <location>
        <begin position="12"/>
        <end position="64"/>
    </location>
</feature>
<dbReference type="Pfam" id="PF21247">
    <property type="entry name" value="Fic-like_C"/>
    <property type="match status" value="1"/>
</dbReference>
<dbReference type="EMBL" id="CYXO01000018">
    <property type="protein sequence ID" value="CUN21677.1"/>
    <property type="molecule type" value="Genomic_DNA"/>
</dbReference>
<name>A0A173V611_9FIRM</name>
<dbReference type="Proteomes" id="UP000095597">
    <property type="component" value="Unassembled WGS sequence"/>
</dbReference>
<proteinExistence type="predicted"/>
<evidence type="ECO:0000313" key="3">
    <source>
        <dbReference type="Proteomes" id="UP000095597"/>
    </source>
</evidence>